<sequence length="171" mass="19125">MKSSTIWGLSLGIGIPGALILIGLLGLLIKFFMKRCRTKAWNDISSPPKQVESIDNPSYPRKAPKRSASDRQPLYQSGEHTSIEVSEGHISIPVSEAPTPTPTPAAQQDQTLVQIQRDRLNRLKEEENRIRPMLPLNRGELDIQQAIDEAQKEFDESVGTATGKTKRRRDK</sequence>
<comment type="caution">
    <text evidence="3">The sequence shown here is derived from an EMBL/GenBank/DDBJ whole genome shotgun (WGS) entry which is preliminary data.</text>
</comment>
<accession>A0A816FZB2</accession>
<feature type="region of interest" description="Disordered" evidence="1">
    <location>
        <begin position="43"/>
        <end position="109"/>
    </location>
</feature>
<organism evidence="3 4">
    <name type="scientific">Adineta ricciae</name>
    <name type="common">Rotifer</name>
    <dbReference type="NCBI Taxonomy" id="249248"/>
    <lineage>
        <taxon>Eukaryota</taxon>
        <taxon>Metazoa</taxon>
        <taxon>Spiralia</taxon>
        <taxon>Gnathifera</taxon>
        <taxon>Rotifera</taxon>
        <taxon>Eurotatoria</taxon>
        <taxon>Bdelloidea</taxon>
        <taxon>Adinetida</taxon>
        <taxon>Adinetidae</taxon>
        <taxon>Adineta</taxon>
    </lineage>
</organism>
<feature type="compositionally biased region" description="Polar residues" evidence="1">
    <location>
        <begin position="74"/>
        <end position="84"/>
    </location>
</feature>
<keyword evidence="4" id="KW-1185">Reference proteome</keyword>
<keyword evidence="2" id="KW-1133">Transmembrane helix</keyword>
<protein>
    <submittedName>
        <fullName evidence="3">Uncharacterized protein</fullName>
    </submittedName>
</protein>
<name>A0A816FZB2_ADIRI</name>
<feature type="transmembrane region" description="Helical" evidence="2">
    <location>
        <begin position="6"/>
        <end position="29"/>
    </location>
</feature>
<evidence type="ECO:0000256" key="1">
    <source>
        <dbReference type="SAM" id="MobiDB-lite"/>
    </source>
</evidence>
<dbReference type="Proteomes" id="UP000663828">
    <property type="component" value="Unassembled WGS sequence"/>
</dbReference>
<dbReference type="EMBL" id="CAJNOR010012525">
    <property type="protein sequence ID" value="CAF1668170.1"/>
    <property type="molecule type" value="Genomic_DNA"/>
</dbReference>
<keyword evidence="2" id="KW-0472">Membrane</keyword>
<proteinExistence type="predicted"/>
<dbReference type="AlphaFoldDB" id="A0A816FZB2"/>
<evidence type="ECO:0000313" key="3">
    <source>
        <dbReference type="EMBL" id="CAF1668170.1"/>
    </source>
</evidence>
<evidence type="ECO:0000256" key="2">
    <source>
        <dbReference type="SAM" id="Phobius"/>
    </source>
</evidence>
<evidence type="ECO:0000313" key="4">
    <source>
        <dbReference type="Proteomes" id="UP000663828"/>
    </source>
</evidence>
<feature type="compositionally biased region" description="Polar residues" evidence="1">
    <location>
        <begin position="43"/>
        <end position="56"/>
    </location>
</feature>
<gene>
    <name evidence="3" type="ORF">XAT740_LOCUS58173</name>
</gene>
<reference evidence="3" key="1">
    <citation type="submission" date="2021-02" db="EMBL/GenBank/DDBJ databases">
        <authorList>
            <person name="Nowell W R."/>
        </authorList>
    </citation>
    <scope>NUCLEOTIDE SEQUENCE</scope>
</reference>
<feature type="region of interest" description="Disordered" evidence="1">
    <location>
        <begin position="152"/>
        <end position="171"/>
    </location>
</feature>
<keyword evidence="2" id="KW-0812">Transmembrane</keyword>